<keyword evidence="2" id="KW-0812">Transmembrane</keyword>
<feature type="transmembrane region" description="Helical" evidence="2">
    <location>
        <begin position="192"/>
        <end position="211"/>
    </location>
</feature>
<dbReference type="GO" id="GO:0032732">
    <property type="term" value="P:positive regulation of interleukin-1 production"/>
    <property type="evidence" value="ECO:0007669"/>
    <property type="project" value="InterPro"/>
</dbReference>
<dbReference type="GeneID" id="118423403"/>
<dbReference type="PANTHER" id="PTHR15759:SF6">
    <property type="entry name" value="INNEXIN"/>
    <property type="match status" value="1"/>
</dbReference>
<organism evidence="3 4">
    <name type="scientific">Branchiostoma floridae</name>
    <name type="common">Florida lancelet</name>
    <name type="synonym">Amphioxus</name>
    <dbReference type="NCBI Taxonomy" id="7739"/>
    <lineage>
        <taxon>Eukaryota</taxon>
        <taxon>Metazoa</taxon>
        <taxon>Chordata</taxon>
        <taxon>Cephalochordata</taxon>
        <taxon>Leptocardii</taxon>
        <taxon>Amphioxiformes</taxon>
        <taxon>Branchiostomatidae</taxon>
        <taxon>Branchiostoma</taxon>
    </lineage>
</organism>
<name>A0A9J7LSG6_BRAFL</name>
<dbReference type="KEGG" id="bfo:118423403"/>
<evidence type="ECO:0000256" key="2">
    <source>
        <dbReference type="SAM" id="Phobius"/>
    </source>
</evidence>
<keyword evidence="2" id="KW-1133">Transmembrane helix</keyword>
<gene>
    <name evidence="4" type="primary">LOC118423403</name>
</gene>
<feature type="transmembrane region" description="Helical" evidence="2">
    <location>
        <begin position="252"/>
        <end position="276"/>
    </location>
</feature>
<evidence type="ECO:0000256" key="1">
    <source>
        <dbReference type="SAM" id="MobiDB-lite"/>
    </source>
</evidence>
<feature type="transmembrane region" description="Helical" evidence="2">
    <location>
        <begin position="89"/>
        <end position="109"/>
    </location>
</feature>
<feature type="compositionally biased region" description="Polar residues" evidence="1">
    <location>
        <begin position="507"/>
        <end position="522"/>
    </location>
</feature>
<dbReference type="AlphaFoldDB" id="A0A9J7LSG6"/>
<protein>
    <submittedName>
        <fullName evidence="4">Uncharacterized protein LOC118423403</fullName>
    </submittedName>
</protein>
<evidence type="ECO:0000313" key="4">
    <source>
        <dbReference type="RefSeq" id="XP_035687435.1"/>
    </source>
</evidence>
<reference evidence="3" key="1">
    <citation type="journal article" date="2020" name="Nat. Ecol. Evol.">
        <title>Deeply conserved synteny resolves early events in vertebrate evolution.</title>
        <authorList>
            <person name="Simakov O."/>
            <person name="Marletaz F."/>
            <person name="Yue J.X."/>
            <person name="O'Connell B."/>
            <person name="Jenkins J."/>
            <person name="Brandt A."/>
            <person name="Calef R."/>
            <person name="Tung C.H."/>
            <person name="Huang T.K."/>
            <person name="Schmutz J."/>
            <person name="Satoh N."/>
            <person name="Yu J.K."/>
            <person name="Putnam N.H."/>
            <person name="Green R.E."/>
            <person name="Rokhsar D.S."/>
        </authorList>
    </citation>
    <scope>NUCLEOTIDE SEQUENCE [LARGE SCALE GENOMIC DNA]</scope>
    <source>
        <strain evidence="3">S238N-H82</strain>
    </source>
</reference>
<evidence type="ECO:0000313" key="3">
    <source>
        <dbReference type="Proteomes" id="UP000001554"/>
    </source>
</evidence>
<proteinExistence type="predicted"/>
<dbReference type="GO" id="GO:0006812">
    <property type="term" value="P:monoatomic cation transport"/>
    <property type="evidence" value="ECO:0007669"/>
    <property type="project" value="InterPro"/>
</dbReference>
<feature type="compositionally biased region" description="Acidic residues" evidence="1">
    <location>
        <begin position="526"/>
        <end position="540"/>
    </location>
</feature>
<reference evidence="4" key="2">
    <citation type="submission" date="2025-08" db="UniProtKB">
        <authorList>
            <consortium name="RefSeq"/>
        </authorList>
    </citation>
    <scope>IDENTIFICATION</scope>
    <source>
        <strain evidence="4">S238N-H82</strain>
        <tissue evidence="4">Testes</tissue>
    </source>
</reference>
<sequence>MAGMLQTMLPDLTGEGHYGQVTLDTWFDRLMKALTVWLPFLVSGTLFVGEISGQPQNVICHPPSNFSIPQANYLNAFCKESLVSEQMTLLFQHFVLLSGLLMYIPHFLWKMMLGTKLASQITFATKEVEDTFRRLCDLAALQSKIDKKDDLSEDQKNEEKRVARNQTIQSLSVLKSFVKSLADSEKLWKFQIAKVISLVIFALVCLVYLILFDITSQKDNTFVCGTKIRPSNSTEGDDHTESVCKVTGVRQLYFLSILLSISFCIAASLPILFTLYTKLSNYNFYAYLLIKIARLAEPITGENVEVSPVPKAFSDFAIVGRLCGENRHLIPSLHTIINIAALQYTLTAEQLQGALSSETGRGGGKNAMITGEKNVWVDFASGAGNTIHVHNEDSRLHSTDRHNDDDFVMRNRRHPTRDIVQPVQVQAEDEYSQDPVITSSQKETVKTIVHRPMKPESFYTTDKIRVKTLAEDETTPMALYSSGSRFSSSEVTVKAFQSEDESVLPTARNSESDSGTISTTRHGSVEEEAMPTSEGEEEEQNLLSERESTV</sequence>
<keyword evidence="3" id="KW-1185">Reference proteome</keyword>
<dbReference type="PANTHER" id="PTHR15759">
    <property type="entry name" value="PANNEXIN"/>
    <property type="match status" value="1"/>
</dbReference>
<accession>A0A9J7LSG6</accession>
<feature type="region of interest" description="Disordered" evidence="1">
    <location>
        <begin position="497"/>
        <end position="550"/>
    </location>
</feature>
<dbReference type="GO" id="GO:0015267">
    <property type="term" value="F:channel activity"/>
    <property type="evidence" value="ECO:0007669"/>
    <property type="project" value="InterPro"/>
</dbReference>
<dbReference type="RefSeq" id="XP_035687435.1">
    <property type="nucleotide sequence ID" value="XM_035831542.1"/>
</dbReference>
<dbReference type="InterPro" id="IPR039099">
    <property type="entry name" value="Pannexin"/>
</dbReference>
<dbReference type="Proteomes" id="UP000001554">
    <property type="component" value="Chromosome 9"/>
</dbReference>
<dbReference type="OrthoDB" id="5867527at2759"/>
<keyword evidence="2" id="KW-0472">Membrane</keyword>